<name>A0ABT3AZU5_9CYAN</name>
<dbReference type="InterPro" id="IPR008964">
    <property type="entry name" value="Invasin/intimin_cell_adhesion"/>
</dbReference>
<dbReference type="PROSITE" id="PS51127">
    <property type="entry name" value="BIG1"/>
    <property type="match status" value="1"/>
</dbReference>
<feature type="domain" description="Big-1" evidence="1">
    <location>
        <begin position="163"/>
        <end position="257"/>
    </location>
</feature>
<sequence>MANQNIFTTQVPSIQNVSDGVPYELGMKFRSAKVGKISAIRYWKAASETGTHVGKIWAATGGTPLASVTFSNETASGWQEQALSTPLNIQANTTYLVSVNCNSHFPMSSNQLANSIVNGDLSSVADGNNGVFGNPNSLPSNSFRNSNYYRDIVFAAVSNIPTITKLSGDNQTGTAGNALPNPLVVQVNDGSGNPQSGVTINFAVTTGGGSVSPTSAVTNANGQASTVLTLGAASGATSPVTNTVSATASSIGSVSFTATANPAGGTNNQTIFTNQTPSIPDVSDGAPYELGMKFRSAKGGQIRAIRYWKAASETGNHVGKIWSSTGQNLASVNFLNETVSGWQQQLLNTPLAIEPNTTYVVSVNCNSYFPLTYDQLTNSIVNGDLSSVADGNNGVYGTTNTLPTNSYRNSNYFRDIVFLVGSSIIKVSGDNQIGTVGTALSNPLIVQVKDGAGNPQSGVTVNFAVTSGGGSVSPTSAVTAANGQASTVLTLGAIPSGPNDAAIVTATASGIGNTTFTAKAAPANSNAIYIENQNPGTTNWKITNYAYNEIVGYTAATSVNKGGSLDIKVSLAELGTYTIDVYRLGYYGGAGGRLIFSSGSLNGITQPPYTVDSSTRLVECNWSTSYTLQIGSNWTSGLYIAKLTHQTGVQFPIWFVVRDDSRTADILFQASFNNYLAYTNTGGYSVYGFNSDSGQRAFKVSYDRPFYNGAGTNEYNTMTRWEYNMVRWLESQSYNVSYVTNVDVHANSQLLQRYKVFLSVGHDEYWSLEERNNVEQARDAGVNLGFFCANTAYWRVRLENSSTGTSNRIMACYKYDWIVDPLAAQNSANATNKFRGAQINRPENALLGVLYTGDKSSVLYGGFDFIVSNSSDPYYAHTNLNNGDSLGQLVGYEWDAVVNNGFTPSGLVILSQSPVIFETRAIDDEPSNQQTLPANTNFNISNAVRYTATSGAKVFSTGSIQFAFGLDSDTVPTPRTDIRVKQMVVNILADMNARPQTPDAGIIVP</sequence>
<dbReference type="InterPro" id="IPR046540">
    <property type="entry name" value="DMFA2_C"/>
</dbReference>
<dbReference type="InterPro" id="IPR003344">
    <property type="entry name" value="Big_1_dom"/>
</dbReference>
<dbReference type="Pfam" id="PF20254">
    <property type="entry name" value="DMFA2_C"/>
    <property type="match status" value="1"/>
</dbReference>
<evidence type="ECO:0000313" key="3">
    <source>
        <dbReference type="Proteomes" id="UP001526143"/>
    </source>
</evidence>
<proteinExistence type="predicted"/>
<keyword evidence="3" id="KW-1185">Reference proteome</keyword>
<dbReference type="SMART" id="SM00634">
    <property type="entry name" value="BID_1"/>
    <property type="match status" value="2"/>
</dbReference>
<dbReference type="RefSeq" id="WP_263746225.1">
    <property type="nucleotide sequence ID" value="NZ_JAOWRF010000211.1"/>
</dbReference>
<protein>
    <submittedName>
        <fullName evidence="2">DUF4082 domain-containing protein</fullName>
    </submittedName>
</protein>
<evidence type="ECO:0000313" key="2">
    <source>
        <dbReference type="EMBL" id="MCV3214648.1"/>
    </source>
</evidence>
<comment type="caution">
    <text evidence="2">The sequence shown here is derived from an EMBL/GenBank/DDBJ whole genome shotgun (WGS) entry which is preliminary data.</text>
</comment>
<dbReference type="Gene3D" id="2.60.40.1120">
    <property type="entry name" value="Carboxypeptidase-like, regulatory domain"/>
    <property type="match status" value="2"/>
</dbReference>
<evidence type="ECO:0000259" key="1">
    <source>
        <dbReference type="PROSITE" id="PS51127"/>
    </source>
</evidence>
<accession>A0ABT3AZU5</accession>
<reference evidence="2 3" key="1">
    <citation type="submission" date="2022-10" db="EMBL/GenBank/DDBJ databases">
        <title>Identification of biosynthetic pathway for the production of the potent trypsin inhibitor radiosumin.</title>
        <authorList>
            <person name="Fewer D.P."/>
            <person name="Delbaje E."/>
            <person name="Ouyang X."/>
            <person name="Agostino P.D."/>
            <person name="Wahlsten M."/>
            <person name="Jokela J."/>
            <person name="Permi P."/>
            <person name="Haapaniemi E."/>
            <person name="Koistinen H."/>
        </authorList>
    </citation>
    <scope>NUCLEOTIDE SEQUENCE [LARGE SCALE GENOMIC DNA]</scope>
    <source>
        <strain evidence="2 3">NIES-515</strain>
    </source>
</reference>
<gene>
    <name evidence="2" type="ORF">OGM63_14180</name>
</gene>
<dbReference type="EMBL" id="JAOWRF010000211">
    <property type="protein sequence ID" value="MCV3214648.1"/>
    <property type="molecule type" value="Genomic_DNA"/>
</dbReference>
<dbReference type="Proteomes" id="UP001526143">
    <property type="component" value="Unassembled WGS sequence"/>
</dbReference>
<organism evidence="2 3">
    <name type="scientific">Plectonema radiosum NIES-515</name>
    <dbReference type="NCBI Taxonomy" id="2986073"/>
    <lineage>
        <taxon>Bacteria</taxon>
        <taxon>Bacillati</taxon>
        <taxon>Cyanobacteriota</taxon>
        <taxon>Cyanophyceae</taxon>
        <taxon>Oscillatoriophycideae</taxon>
        <taxon>Oscillatoriales</taxon>
        <taxon>Microcoleaceae</taxon>
        <taxon>Plectonema</taxon>
    </lineage>
</organism>
<dbReference type="Pfam" id="PF13313">
    <property type="entry name" value="DUF4082"/>
    <property type="match status" value="2"/>
</dbReference>
<dbReference type="SUPFAM" id="SSF49373">
    <property type="entry name" value="Invasin/intimin cell-adhesion fragments"/>
    <property type="match status" value="2"/>
</dbReference>
<dbReference type="InterPro" id="IPR025141">
    <property type="entry name" value="DUF4082"/>
</dbReference>